<keyword evidence="2" id="KW-0521">NADP</keyword>
<dbReference type="EMBL" id="BKCJ011124498">
    <property type="protein sequence ID" value="GFC90104.1"/>
    <property type="molecule type" value="Genomic_DNA"/>
</dbReference>
<organism evidence="4">
    <name type="scientific">Tanacetum cinerariifolium</name>
    <name type="common">Dalmatian daisy</name>
    <name type="synonym">Chrysanthemum cinerariifolium</name>
    <dbReference type="NCBI Taxonomy" id="118510"/>
    <lineage>
        <taxon>Eukaryota</taxon>
        <taxon>Viridiplantae</taxon>
        <taxon>Streptophyta</taxon>
        <taxon>Embryophyta</taxon>
        <taxon>Tracheophyta</taxon>
        <taxon>Spermatophyta</taxon>
        <taxon>Magnoliopsida</taxon>
        <taxon>eudicotyledons</taxon>
        <taxon>Gunneridae</taxon>
        <taxon>Pentapetalae</taxon>
        <taxon>asterids</taxon>
        <taxon>campanulids</taxon>
        <taxon>Asterales</taxon>
        <taxon>Asteraceae</taxon>
        <taxon>Asteroideae</taxon>
        <taxon>Anthemideae</taxon>
        <taxon>Anthemidinae</taxon>
        <taxon>Tanacetum</taxon>
    </lineage>
</organism>
<dbReference type="AlphaFoldDB" id="A0A699RZC8"/>
<dbReference type="GO" id="GO:0016020">
    <property type="term" value="C:membrane"/>
    <property type="evidence" value="ECO:0007669"/>
    <property type="project" value="TreeGrafter"/>
</dbReference>
<dbReference type="Gene3D" id="3.40.50.720">
    <property type="entry name" value="NAD(P)-binding Rossmann-like Domain"/>
    <property type="match status" value="1"/>
</dbReference>
<gene>
    <name evidence="4" type="ORF">Tci_862074</name>
</gene>
<name>A0A699RZC8_TANCI</name>
<dbReference type="SUPFAM" id="SSF51735">
    <property type="entry name" value="NAD(P)-binding Rossmann-fold domains"/>
    <property type="match status" value="1"/>
</dbReference>
<dbReference type="PANTHER" id="PTHR43490">
    <property type="entry name" value="(+)-NEOMENTHOL DEHYDROGENASE"/>
    <property type="match status" value="1"/>
</dbReference>
<reference evidence="4" key="1">
    <citation type="journal article" date="2019" name="Sci. Rep.">
        <title>Draft genome of Tanacetum cinerariifolium, the natural source of mosquito coil.</title>
        <authorList>
            <person name="Yamashiro T."/>
            <person name="Shiraishi A."/>
            <person name="Satake H."/>
            <person name="Nakayama K."/>
        </authorList>
    </citation>
    <scope>NUCLEOTIDE SEQUENCE</scope>
</reference>
<evidence type="ECO:0000313" key="4">
    <source>
        <dbReference type="EMBL" id="GFC90104.1"/>
    </source>
</evidence>
<evidence type="ECO:0000256" key="1">
    <source>
        <dbReference type="ARBA" id="ARBA00006484"/>
    </source>
</evidence>
<proteinExistence type="inferred from homology"/>
<feature type="non-terminal residue" evidence="4">
    <location>
        <position position="57"/>
    </location>
</feature>
<dbReference type="Pfam" id="PF00106">
    <property type="entry name" value="adh_short"/>
    <property type="match status" value="1"/>
</dbReference>
<evidence type="ECO:0000256" key="3">
    <source>
        <dbReference type="ARBA" id="ARBA00023002"/>
    </source>
</evidence>
<dbReference type="InterPro" id="IPR036291">
    <property type="entry name" value="NAD(P)-bd_dom_sf"/>
</dbReference>
<keyword evidence="3" id="KW-0560">Oxidoreductase</keyword>
<sequence>IAVVTGGNKGVGLEICRQLADQVLVVLTTRDERLGADAVAKLHASGLHDVVFHQLDV</sequence>
<dbReference type="InterPro" id="IPR002347">
    <property type="entry name" value="SDR_fam"/>
</dbReference>
<dbReference type="PANTHER" id="PTHR43490:SF107">
    <property type="entry name" value="SALUTARIDINE REDUCTASE (NADPH)"/>
    <property type="match status" value="1"/>
</dbReference>
<protein>
    <submittedName>
        <fullName evidence="4">Salutaridine reductase-like</fullName>
    </submittedName>
</protein>
<comment type="caution">
    <text evidence="4">The sequence shown here is derived from an EMBL/GenBank/DDBJ whole genome shotgun (WGS) entry which is preliminary data.</text>
</comment>
<evidence type="ECO:0000256" key="2">
    <source>
        <dbReference type="ARBA" id="ARBA00022857"/>
    </source>
</evidence>
<accession>A0A699RZC8</accession>
<feature type="non-terminal residue" evidence="4">
    <location>
        <position position="1"/>
    </location>
</feature>
<dbReference type="GO" id="GO:0016491">
    <property type="term" value="F:oxidoreductase activity"/>
    <property type="evidence" value="ECO:0007669"/>
    <property type="project" value="UniProtKB-KW"/>
</dbReference>
<comment type="similarity">
    <text evidence="1">Belongs to the short-chain dehydrogenases/reductases (SDR) family.</text>
</comment>